<dbReference type="PROSITE" id="PS00627">
    <property type="entry name" value="GHMP_KINASES_ATP"/>
    <property type="match status" value="1"/>
</dbReference>
<evidence type="ECO:0000256" key="5">
    <source>
        <dbReference type="ARBA" id="ARBA00022840"/>
    </source>
</evidence>
<evidence type="ECO:0000256" key="6">
    <source>
        <dbReference type="ARBA" id="ARBA00023144"/>
    </source>
</evidence>
<dbReference type="InterPro" id="IPR006206">
    <property type="entry name" value="Mevalonate/galactokinase"/>
</dbReference>
<dbReference type="SUPFAM" id="SSF55060">
    <property type="entry name" value="GHMP Kinase, C-terminal domain"/>
    <property type="match status" value="1"/>
</dbReference>
<keyword evidence="6" id="KW-0299">Galactose metabolism</keyword>
<dbReference type="InterPro" id="IPR036554">
    <property type="entry name" value="GHMP_kinase_C_sf"/>
</dbReference>
<reference evidence="11 12" key="1">
    <citation type="submission" date="2024-10" db="EMBL/GenBank/DDBJ databases">
        <title>The Natural Products Discovery Center: Release of the First 8490 Sequenced Strains for Exploring Actinobacteria Biosynthetic Diversity.</title>
        <authorList>
            <person name="Kalkreuter E."/>
            <person name="Kautsar S.A."/>
            <person name="Yang D."/>
            <person name="Bader C.D."/>
            <person name="Teijaro C.N."/>
            <person name="Fluegel L."/>
            <person name="Davis C.M."/>
            <person name="Simpson J.R."/>
            <person name="Lauterbach L."/>
            <person name="Steele A.D."/>
            <person name="Gui C."/>
            <person name="Meng S."/>
            <person name="Li G."/>
            <person name="Viehrig K."/>
            <person name="Ye F."/>
            <person name="Su P."/>
            <person name="Kiefer A.F."/>
            <person name="Nichols A."/>
            <person name="Cepeda A.J."/>
            <person name="Yan W."/>
            <person name="Fan B."/>
            <person name="Jiang Y."/>
            <person name="Adhikari A."/>
            <person name="Zheng C.-J."/>
            <person name="Schuster L."/>
            <person name="Cowan T.M."/>
            <person name="Smanski M.J."/>
            <person name="Chevrette M.G."/>
            <person name="De Carvalho L.P.S."/>
            <person name="Shen B."/>
        </authorList>
    </citation>
    <scope>NUCLEOTIDE SEQUENCE [LARGE SCALE GENOMIC DNA]</scope>
    <source>
        <strain evidence="11 12">NPDC049639</strain>
    </source>
</reference>
<dbReference type="PRINTS" id="PR00473">
    <property type="entry name" value="GALCTOKINASE"/>
</dbReference>
<keyword evidence="12" id="KW-1185">Reference proteome</keyword>
<organism evidence="11 12">
    <name type="scientific">Spongisporangium articulatum</name>
    <dbReference type="NCBI Taxonomy" id="3362603"/>
    <lineage>
        <taxon>Bacteria</taxon>
        <taxon>Bacillati</taxon>
        <taxon>Actinomycetota</taxon>
        <taxon>Actinomycetes</taxon>
        <taxon>Kineosporiales</taxon>
        <taxon>Kineosporiaceae</taxon>
        <taxon>Spongisporangium</taxon>
    </lineage>
</organism>
<evidence type="ECO:0000256" key="4">
    <source>
        <dbReference type="ARBA" id="ARBA00022777"/>
    </source>
</evidence>
<feature type="domain" description="GHMP kinase N-terminal" evidence="8">
    <location>
        <begin position="95"/>
        <end position="181"/>
    </location>
</feature>
<name>A0ABW8AH21_9ACTN</name>
<dbReference type="Pfam" id="PF08544">
    <property type="entry name" value="GHMP_kinases_C"/>
    <property type="match status" value="1"/>
</dbReference>
<dbReference type="InterPro" id="IPR006203">
    <property type="entry name" value="GHMP_knse_ATP-bd_CS"/>
</dbReference>
<proteinExistence type="inferred from homology"/>
<keyword evidence="4" id="KW-0418">Kinase</keyword>
<evidence type="ECO:0000256" key="1">
    <source>
        <dbReference type="ARBA" id="ARBA00006566"/>
    </source>
</evidence>
<feature type="domain" description="Galactokinase N-terminal" evidence="10">
    <location>
        <begin position="12"/>
        <end position="60"/>
    </location>
</feature>
<feature type="domain" description="GHMP kinase C-terminal" evidence="9">
    <location>
        <begin position="290"/>
        <end position="364"/>
    </location>
</feature>
<evidence type="ECO:0000256" key="3">
    <source>
        <dbReference type="ARBA" id="ARBA00022741"/>
    </source>
</evidence>
<dbReference type="InterPro" id="IPR000705">
    <property type="entry name" value="Galactokinase"/>
</dbReference>
<keyword evidence="3" id="KW-0547">Nucleotide-binding</keyword>
<evidence type="ECO:0000313" key="12">
    <source>
        <dbReference type="Proteomes" id="UP001612915"/>
    </source>
</evidence>
<dbReference type="RefSeq" id="WP_398273897.1">
    <property type="nucleotide sequence ID" value="NZ_JBITLV010000001.1"/>
</dbReference>
<dbReference type="InterPro" id="IPR020568">
    <property type="entry name" value="Ribosomal_Su5_D2-typ_SF"/>
</dbReference>
<protein>
    <recommendedName>
        <fullName evidence="7">Galactokinase</fullName>
        <ecNumber evidence="7">2.7.1.6</ecNumber>
    </recommendedName>
</protein>
<keyword evidence="2 11" id="KW-0808">Transferase</keyword>
<evidence type="ECO:0000256" key="7">
    <source>
        <dbReference type="NCBIfam" id="TIGR00131"/>
    </source>
</evidence>
<dbReference type="InterPro" id="IPR019741">
    <property type="entry name" value="Galactokinase_CS"/>
</dbReference>
<dbReference type="EC" id="2.7.1.6" evidence="7"/>
<dbReference type="InterPro" id="IPR019539">
    <property type="entry name" value="GalKase_N"/>
</dbReference>
<dbReference type="SUPFAM" id="SSF54211">
    <property type="entry name" value="Ribosomal protein S5 domain 2-like"/>
    <property type="match status" value="1"/>
</dbReference>
<dbReference type="GO" id="GO:0004335">
    <property type="term" value="F:galactokinase activity"/>
    <property type="evidence" value="ECO:0007669"/>
    <property type="project" value="UniProtKB-EC"/>
</dbReference>
<dbReference type="Pfam" id="PF10509">
    <property type="entry name" value="GalKase_gal_bdg"/>
    <property type="match status" value="1"/>
</dbReference>
<accession>A0ABW8AH21</accession>
<dbReference type="Gene3D" id="3.30.230.10">
    <property type="match status" value="1"/>
</dbReference>
<dbReference type="InterPro" id="IPR013750">
    <property type="entry name" value="GHMP_kinase_C_dom"/>
</dbReference>
<dbReference type="EMBL" id="JBITLV010000001">
    <property type="protein sequence ID" value="MFI7585650.1"/>
    <property type="molecule type" value="Genomic_DNA"/>
</dbReference>
<keyword evidence="5" id="KW-0067">ATP-binding</keyword>
<evidence type="ECO:0000256" key="2">
    <source>
        <dbReference type="ARBA" id="ARBA00022679"/>
    </source>
</evidence>
<comment type="caution">
    <text evidence="11">The sequence shown here is derived from an EMBL/GenBank/DDBJ whole genome shotgun (WGS) entry which is preliminary data.</text>
</comment>
<evidence type="ECO:0000313" key="11">
    <source>
        <dbReference type="EMBL" id="MFI7585650.1"/>
    </source>
</evidence>
<dbReference type="Pfam" id="PF00288">
    <property type="entry name" value="GHMP_kinases_N"/>
    <property type="match status" value="1"/>
</dbReference>
<dbReference type="PIRSF" id="PIRSF000530">
    <property type="entry name" value="Galactokinase"/>
    <property type="match status" value="1"/>
</dbReference>
<sequence>MNRQDPAALAALFAEGVGRSPEGIWLAPGRVNVIGEHTDYSDGFVLPMALPQACRVAVARRADAVVRVASRQAGDEWLEFPLNTGPGDVEGWAGYVVGVLWALRSGGHEPTGLDLLLDSDVPLGAGLSSSAAVGCAVALAANDLFGLDLTRLELAAVARLSENEFVGAPTGAMDQAISLLGERDHLLFLDTRDMTYRQVPCALADAGLTLLVIDSRTRHELNDGGGYAGIRRAVEAGAAALGVPVLRDVGTDGLAQRLAGLAPDVAPKVRHVVTENARVLEVVDLLEDGGDPRRIGPVLLAGHASLRDDFGISTPELDTAVEASMAAGAVGARMTGGGFGGSAVALVDTDAVPTVRRAVQTAYAKQGFERPEFLTAVPSAGAHRSDG</sequence>
<evidence type="ECO:0000259" key="8">
    <source>
        <dbReference type="Pfam" id="PF00288"/>
    </source>
</evidence>
<evidence type="ECO:0000259" key="10">
    <source>
        <dbReference type="Pfam" id="PF10509"/>
    </source>
</evidence>
<dbReference type="PRINTS" id="PR00959">
    <property type="entry name" value="MEVGALKINASE"/>
</dbReference>
<dbReference type="Proteomes" id="UP001612915">
    <property type="component" value="Unassembled WGS sequence"/>
</dbReference>
<keyword evidence="6" id="KW-0119">Carbohydrate metabolism</keyword>
<dbReference type="Gene3D" id="3.30.70.890">
    <property type="entry name" value="GHMP kinase, C-terminal domain"/>
    <property type="match status" value="1"/>
</dbReference>
<comment type="similarity">
    <text evidence="1">Belongs to the GHMP kinase family. GalK subfamily.</text>
</comment>
<dbReference type="PROSITE" id="PS00106">
    <property type="entry name" value="GALACTOKINASE"/>
    <property type="match status" value="1"/>
</dbReference>
<dbReference type="PANTHER" id="PTHR10457">
    <property type="entry name" value="MEVALONATE KINASE/GALACTOKINASE"/>
    <property type="match status" value="1"/>
</dbReference>
<evidence type="ECO:0000259" key="9">
    <source>
        <dbReference type="Pfam" id="PF08544"/>
    </source>
</evidence>
<gene>
    <name evidence="11" type="primary">galK</name>
    <name evidence="11" type="ORF">ACIB24_01080</name>
</gene>
<dbReference type="InterPro" id="IPR014721">
    <property type="entry name" value="Ribsml_uS5_D2-typ_fold_subgr"/>
</dbReference>
<dbReference type="InterPro" id="IPR006204">
    <property type="entry name" value="GHMP_kinase_N_dom"/>
</dbReference>
<dbReference type="PANTHER" id="PTHR10457:SF7">
    <property type="entry name" value="GALACTOKINASE-RELATED"/>
    <property type="match status" value="1"/>
</dbReference>
<dbReference type="NCBIfam" id="TIGR00131">
    <property type="entry name" value="gal_kin"/>
    <property type="match status" value="1"/>
</dbReference>